<evidence type="ECO:0000256" key="2">
    <source>
        <dbReference type="ARBA" id="ARBA00023125"/>
    </source>
</evidence>
<name>A0A5J5K463_9ACTN</name>
<feature type="domain" description="HTH tetR-type" evidence="5">
    <location>
        <begin position="33"/>
        <end position="93"/>
    </location>
</feature>
<dbReference type="InterPro" id="IPR004111">
    <property type="entry name" value="Repressor_TetR_C"/>
</dbReference>
<dbReference type="PROSITE" id="PS50977">
    <property type="entry name" value="HTH_TETR_2"/>
    <property type="match status" value="1"/>
</dbReference>
<dbReference type="RefSeq" id="WP_150933765.1">
    <property type="nucleotide sequence ID" value="NZ_VYTZ01000004.1"/>
</dbReference>
<protein>
    <submittedName>
        <fullName evidence="6">TetR family transcriptional regulator</fullName>
    </submittedName>
</protein>
<evidence type="ECO:0000313" key="6">
    <source>
        <dbReference type="EMBL" id="KAA9379167.1"/>
    </source>
</evidence>
<dbReference type="InterPro" id="IPR001647">
    <property type="entry name" value="HTH_TetR"/>
</dbReference>
<dbReference type="InterPro" id="IPR036271">
    <property type="entry name" value="Tet_transcr_reg_TetR-rel_C_sf"/>
</dbReference>
<dbReference type="Gene3D" id="1.10.357.10">
    <property type="entry name" value="Tetracycline Repressor, domain 2"/>
    <property type="match status" value="1"/>
</dbReference>
<evidence type="ECO:0000256" key="4">
    <source>
        <dbReference type="PROSITE-ProRule" id="PRU00335"/>
    </source>
</evidence>
<comment type="caution">
    <text evidence="6">The sequence shown here is derived from an EMBL/GenBank/DDBJ whole genome shotgun (WGS) entry which is preliminary data.</text>
</comment>
<evidence type="ECO:0000256" key="3">
    <source>
        <dbReference type="ARBA" id="ARBA00023163"/>
    </source>
</evidence>
<feature type="DNA-binding region" description="H-T-H motif" evidence="4">
    <location>
        <begin position="56"/>
        <end position="75"/>
    </location>
</feature>
<proteinExistence type="predicted"/>
<dbReference type="EMBL" id="VYTZ01000004">
    <property type="protein sequence ID" value="KAA9379167.1"/>
    <property type="molecule type" value="Genomic_DNA"/>
</dbReference>
<dbReference type="Pfam" id="PF02909">
    <property type="entry name" value="TetR_C_1"/>
    <property type="match status" value="1"/>
</dbReference>
<dbReference type="Pfam" id="PF00440">
    <property type="entry name" value="TetR_N"/>
    <property type="match status" value="1"/>
</dbReference>
<accession>A0A5J5K463</accession>
<dbReference type="GO" id="GO:0000976">
    <property type="term" value="F:transcription cis-regulatory region binding"/>
    <property type="evidence" value="ECO:0007669"/>
    <property type="project" value="TreeGrafter"/>
</dbReference>
<dbReference type="Gene3D" id="1.10.10.60">
    <property type="entry name" value="Homeodomain-like"/>
    <property type="match status" value="1"/>
</dbReference>
<keyword evidence="3" id="KW-0804">Transcription</keyword>
<dbReference type="GO" id="GO:0045892">
    <property type="term" value="P:negative regulation of DNA-templated transcription"/>
    <property type="evidence" value="ECO:0007669"/>
    <property type="project" value="InterPro"/>
</dbReference>
<reference evidence="6 7" key="1">
    <citation type="submission" date="2019-09" db="EMBL/GenBank/DDBJ databases">
        <title>Screening of Novel Bioactive Compounds from Soil-Associated.</title>
        <authorList>
            <person name="Gong X."/>
        </authorList>
    </citation>
    <scope>NUCLEOTIDE SEQUENCE [LARGE SCALE GENOMIC DNA]</scope>
    <source>
        <strain evidence="6 7">Gxj-6</strain>
    </source>
</reference>
<keyword evidence="1" id="KW-0805">Transcription regulation</keyword>
<evidence type="ECO:0000259" key="5">
    <source>
        <dbReference type="PROSITE" id="PS50977"/>
    </source>
</evidence>
<keyword evidence="2 4" id="KW-0238">DNA-binding</keyword>
<dbReference type="InterPro" id="IPR050109">
    <property type="entry name" value="HTH-type_TetR-like_transc_reg"/>
</dbReference>
<sequence>MAAERTNAGDPERTLKLLWREQDAGTQRGPRPGLSVDAVVAAATAIADAEGLRAMTMRRVAQDLGVVAMTLYTYVPGKAELLDLMLDAAYAAMPHTDTAGRPWRERVTAVAAENRALFERHPWVVGVATSRPLLGPGALAKYEHELSAFDGLRLDDVDLDSALTFVLEFVRGWARSRAEAETARCESRMTDEQWWATNGPLLARVLDERTYPLASRVGSAVGAAHGTAYDPQHAYDFGLGRVLDGLETLIGS</sequence>
<evidence type="ECO:0000313" key="7">
    <source>
        <dbReference type="Proteomes" id="UP000327011"/>
    </source>
</evidence>
<dbReference type="PANTHER" id="PTHR30055:SF151">
    <property type="entry name" value="TRANSCRIPTIONAL REGULATORY PROTEIN"/>
    <property type="match status" value="1"/>
</dbReference>
<keyword evidence="7" id="KW-1185">Reference proteome</keyword>
<dbReference type="Proteomes" id="UP000327011">
    <property type="component" value="Unassembled WGS sequence"/>
</dbReference>
<dbReference type="PANTHER" id="PTHR30055">
    <property type="entry name" value="HTH-TYPE TRANSCRIPTIONAL REGULATOR RUTR"/>
    <property type="match status" value="1"/>
</dbReference>
<dbReference type="SUPFAM" id="SSF48498">
    <property type="entry name" value="Tetracyclin repressor-like, C-terminal domain"/>
    <property type="match status" value="1"/>
</dbReference>
<dbReference type="AlphaFoldDB" id="A0A5J5K463"/>
<dbReference type="GO" id="GO:0003700">
    <property type="term" value="F:DNA-binding transcription factor activity"/>
    <property type="evidence" value="ECO:0007669"/>
    <property type="project" value="TreeGrafter"/>
</dbReference>
<organism evidence="6 7">
    <name type="scientific">Microbispora cellulosiformans</name>
    <dbReference type="NCBI Taxonomy" id="2614688"/>
    <lineage>
        <taxon>Bacteria</taxon>
        <taxon>Bacillati</taxon>
        <taxon>Actinomycetota</taxon>
        <taxon>Actinomycetes</taxon>
        <taxon>Streptosporangiales</taxon>
        <taxon>Streptosporangiaceae</taxon>
        <taxon>Microbispora</taxon>
    </lineage>
</organism>
<dbReference type="InterPro" id="IPR009057">
    <property type="entry name" value="Homeodomain-like_sf"/>
</dbReference>
<evidence type="ECO:0000256" key="1">
    <source>
        <dbReference type="ARBA" id="ARBA00023015"/>
    </source>
</evidence>
<gene>
    <name evidence="6" type="ORF">F5972_13335</name>
</gene>
<dbReference type="SUPFAM" id="SSF46689">
    <property type="entry name" value="Homeodomain-like"/>
    <property type="match status" value="1"/>
</dbReference>